<accession>A0A0B6Z8I3</accession>
<name>A0A0B6Z8I3_9EUPU</name>
<sequence>IVTHYKVLYQKQEMDIKSFEQRDYCLEPISALSETSKNEKVEVKNMSNATADCCSCPKTKEEREAEARKREIEIYFENYLHDQVYCQRYDTLPPD</sequence>
<gene>
    <name evidence="1" type="primary">ORF53298</name>
</gene>
<reference evidence="1" key="1">
    <citation type="submission" date="2014-12" db="EMBL/GenBank/DDBJ databases">
        <title>Insight into the proteome of Arion vulgaris.</title>
        <authorList>
            <person name="Aradska J."/>
            <person name="Bulat T."/>
            <person name="Smidak R."/>
            <person name="Sarate P."/>
            <person name="Gangsoo J."/>
            <person name="Sialana F."/>
            <person name="Bilban M."/>
            <person name="Lubec G."/>
        </authorList>
    </citation>
    <scope>NUCLEOTIDE SEQUENCE</scope>
    <source>
        <tissue evidence="1">Skin</tissue>
    </source>
</reference>
<evidence type="ECO:0000313" key="1">
    <source>
        <dbReference type="EMBL" id="CEK64909.1"/>
    </source>
</evidence>
<proteinExistence type="predicted"/>
<feature type="non-terminal residue" evidence="1">
    <location>
        <position position="95"/>
    </location>
</feature>
<organism evidence="1">
    <name type="scientific">Arion vulgaris</name>
    <dbReference type="NCBI Taxonomy" id="1028688"/>
    <lineage>
        <taxon>Eukaryota</taxon>
        <taxon>Metazoa</taxon>
        <taxon>Spiralia</taxon>
        <taxon>Lophotrochozoa</taxon>
        <taxon>Mollusca</taxon>
        <taxon>Gastropoda</taxon>
        <taxon>Heterobranchia</taxon>
        <taxon>Euthyneura</taxon>
        <taxon>Panpulmonata</taxon>
        <taxon>Eupulmonata</taxon>
        <taxon>Stylommatophora</taxon>
        <taxon>Helicina</taxon>
        <taxon>Arionoidea</taxon>
        <taxon>Arionidae</taxon>
        <taxon>Arion</taxon>
    </lineage>
</organism>
<dbReference type="EMBL" id="HACG01018044">
    <property type="protein sequence ID" value="CEK64909.1"/>
    <property type="molecule type" value="Transcribed_RNA"/>
</dbReference>
<dbReference type="AlphaFoldDB" id="A0A0B6Z8I3"/>
<feature type="non-terminal residue" evidence="1">
    <location>
        <position position="1"/>
    </location>
</feature>
<protein>
    <submittedName>
        <fullName evidence="1">Uncharacterized protein</fullName>
    </submittedName>
</protein>